<reference evidence="8" key="1">
    <citation type="journal article" date="2023" name="G3 (Bethesda)">
        <title>A reference genome for the long-term kleptoplast-retaining sea slug Elysia crispata morphotype clarki.</title>
        <authorList>
            <person name="Eastman K.E."/>
            <person name="Pendleton A.L."/>
            <person name="Shaikh M.A."/>
            <person name="Suttiyut T."/>
            <person name="Ogas R."/>
            <person name="Tomko P."/>
            <person name="Gavelis G."/>
            <person name="Widhalm J.R."/>
            <person name="Wisecaver J.H."/>
        </authorList>
    </citation>
    <scope>NUCLEOTIDE SEQUENCE</scope>
    <source>
        <strain evidence="8">ECLA1</strain>
    </source>
</reference>
<protein>
    <recommendedName>
        <fullName evidence="10">Maestro heat-like repeat-containing protein family member 1</fullName>
    </recommendedName>
</protein>
<dbReference type="Gene3D" id="1.25.10.10">
    <property type="entry name" value="Leucine-rich Repeat Variant"/>
    <property type="match status" value="3"/>
</dbReference>
<dbReference type="Pfam" id="PF23210">
    <property type="entry name" value="HEAT_Maestro_2"/>
    <property type="match status" value="1"/>
</dbReference>
<gene>
    <name evidence="8" type="ORF">RRG08_028809</name>
</gene>
<dbReference type="Proteomes" id="UP001283361">
    <property type="component" value="Unassembled WGS sequence"/>
</dbReference>
<feature type="domain" description="MROH2B-like N-terminal HEAT-repeats" evidence="6">
    <location>
        <begin position="87"/>
        <end position="305"/>
    </location>
</feature>
<dbReference type="PROSITE" id="PS50077">
    <property type="entry name" value="HEAT_REPEAT"/>
    <property type="match status" value="1"/>
</dbReference>
<dbReference type="GO" id="GO:0005737">
    <property type="term" value="C:cytoplasm"/>
    <property type="evidence" value="ECO:0007669"/>
    <property type="project" value="TreeGrafter"/>
</dbReference>
<proteinExistence type="predicted"/>
<dbReference type="InterPro" id="IPR045206">
    <property type="entry name" value="Maestro_heat-like_prot"/>
</dbReference>
<evidence type="ECO:0000256" key="1">
    <source>
        <dbReference type="ARBA" id="ARBA00022737"/>
    </source>
</evidence>
<dbReference type="InterPro" id="IPR016024">
    <property type="entry name" value="ARM-type_fold"/>
</dbReference>
<feature type="domain" description="Maestro-like HEAT-repeats" evidence="4">
    <location>
        <begin position="1006"/>
        <end position="1234"/>
    </location>
</feature>
<dbReference type="InterPro" id="IPR055408">
    <property type="entry name" value="HEAT_MROH2B-like"/>
</dbReference>
<dbReference type="Pfam" id="PF21047">
    <property type="entry name" value="HEAT_Maestro"/>
    <property type="match status" value="1"/>
</dbReference>
<keyword evidence="1" id="KW-0677">Repeat</keyword>
<sequence length="1721" mass="193475">MQLQKGNLVTTAFHDKRTVHLLLTDQIMGTAEDGRPLVLSDYNKNMGGVDKLDQHLSYYLVEMTMALIDAAHDSDEMTREVIASSMFDLGRKKPALVLSSCHSYLKKHSKLSLDHRVVILNTVEKIVKETLDSVDLSLATNLISQASSELTQSKEVVPEWQTAASGVLVALGAKYCNEVMAEMLDKFQPGVLPHFFVVQTIGNLAAANVYEMVPHLTAVLGTMLPMLGLCKFDNMRWVFASAISNFSESILEYCANLDQAPDKSVSTDRFAPEIFSAYDILFNVWLQSKEARLRLTIIEAVGHMTHVMSRDKLQEQLPKILQGIFALYKRHPEPYHITQGLCMVLDAVCVEGSLILEPYLDNLLNILFSQIFQPVDYNNSMSIKNHNELLRSFAIIARAFSGKLVGVLLTKLESKDERTRIGILSIFKHVINAAVTAMEDKKEVVVSGLKGLCNDTNNKIKRMFAQVIIAMADHGYLELEGGHNMVEFIVRQCSLEDEPKGKRSPDPDYVSNQALRLMCDNILQLVTTTIEHMEPVLWPYLIELVVPDRYTKASKSVCRSLAHLAHKKREESASDFLIDFDYQPNIPKAPFLIARLMVLAGWPKNGDGRGLNVLHLMKDMSPNLHEGIVALWDAVIPKLVSYLEDKDDDFDDDEEQEKSKEPEEKWSQKNWEDLLLKMLSKSLDVVDDEDWTVQLGEAFGYQIPLYATMVEERNFLFKCLGIVMRKSTKKDFVNKHLDIIFQTIKHVDQTEREGCAIAVGYTASSHLDTVLTKLENVAKNDMNKKSSGLFSMLKDKSDVNPEQVKATLMLCYGYVALFSPPTLIVSRMEATILRTISPFFPNVKDTSVRQNLIRCAELIAQSLHPDHLEQSYNFSKRGEFLVHMQTYMMGEPSTCLSTETRCLAMTASAELIKLEPALTEAEVFDLVQTCTDCLFSLSASGLPPTRKGKADDNPADAAAMAAMMEATYKAFYDVLKEIIKKDCTPHGLESIFKHLPQWITSENELERERALKTWLIVETFYLDFLKVKSPSLLDNEGIFLGRLIPRCTDPVTEIRQIAMDCLHTTLKIALKYEGKPIDQKDQMIDALPTLKERLKKSDPTVLFSVVNDLSKVVSKKLPAADLVPLLETLQQGLLDSQTHSSSGACVVLNGIMKLRGGDIRPQVESFLQSLYEKLCEITCEQTKTGTLRTIRTMATHHLIPTLASLLTYPVPYEENVVEIWKIIAQDNNLASQTLDYFLELLSKSLPYEEKQDPRDKEKMVKAATTVPLAVTFALTEIFKVEETTEIVTRMFPRLFAALMVRVGSSLGAKEPRSKKQEQEEAVKPDKKKKNMLPKDTSKKVVPIEAALTCLKAFLQHTKMTDMLTQLEESDAWSLMADEVEFPEAITLLARALINEEQDTHVSDIVASLTSVLSSLYETQRIAVAAFFAELINQKGAGDMDLVQLIMNSLLGRLVDDSHIVRMLCVRGLGNIASVGKEQVQAYATTILSAMMAGMDDKEDPEDYITIEAMSGLSRVLVEIQEEHIRAILINISLKIRPCFEKDKAAVRAQSFRLFGNLSRFGDGPSKAPFMEQIHSNFISLLLHLNDKEDEVRQACKHALRLLGPLMGSEVMNDKFQRHLLEDTNVHYGEFMNDLAKLLIQDFPVKINFYVMACVSFFKSAWPEIKSNAAMLIGFLLGNLPKHQHSEITKEHICAALILLLKDPSPTVRAKAAEAMSLLYDY</sequence>
<evidence type="ECO:0000259" key="4">
    <source>
        <dbReference type="Pfam" id="PF21047"/>
    </source>
</evidence>
<dbReference type="InterPro" id="IPR011989">
    <property type="entry name" value="ARM-like"/>
</dbReference>
<feature type="repeat" description="HEAT" evidence="2">
    <location>
        <begin position="1692"/>
        <end position="1721"/>
    </location>
</feature>
<feature type="domain" description="Maestro/Maestro-like HEAT-repeats" evidence="7">
    <location>
        <begin position="1445"/>
        <end position="1718"/>
    </location>
</feature>
<dbReference type="InterPro" id="IPR056282">
    <property type="entry name" value="MROH2B-like_N_HEAT"/>
</dbReference>
<accession>A0AAE0XT26</accession>
<dbReference type="SUPFAM" id="SSF48371">
    <property type="entry name" value="ARM repeat"/>
    <property type="match status" value="3"/>
</dbReference>
<dbReference type="Pfam" id="PF23227">
    <property type="entry name" value="HEAT_MROH2B_C"/>
    <property type="match status" value="1"/>
</dbReference>
<name>A0AAE0XT26_9GAST</name>
<evidence type="ECO:0000259" key="6">
    <source>
        <dbReference type="Pfam" id="PF23221"/>
    </source>
</evidence>
<dbReference type="EMBL" id="JAWDGP010007653">
    <property type="protein sequence ID" value="KAK3709776.1"/>
    <property type="molecule type" value="Genomic_DNA"/>
</dbReference>
<evidence type="ECO:0000259" key="5">
    <source>
        <dbReference type="Pfam" id="PF23210"/>
    </source>
</evidence>
<evidence type="ECO:0000256" key="2">
    <source>
        <dbReference type="PROSITE-ProRule" id="PRU00103"/>
    </source>
</evidence>
<evidence type="ECO:0000259" key="7">
    <source>
        <dbReference type="Pfam" id="PF23227"/>
    </source>
</evidence>
<dbReference type="Pfam" id="PF23221">
    <property type="entry name" value="HEAT_MROH2B_1st"/>
    <property type="match status" value="1"/>
</dbReference>
<evidence type="ECO:0000256" key="3">
    <source>
        <dbReference type="SAM" id="MobiDB-lite"/>
    </source>
</evidence>
<evidence type="ECO:0008006" key="10">
    <source>
        <dbReference type="Google" id="ProtNLM"/>
    </source>
</evidence>
<dbReference type="PANTHER" id="PTHR23120">
    <property type="entry name" value="MAESTRO-RELATED HEAT DOMAIN-CONTAINING"/>
    <property type="match status" value="1"/>
</dbReference>
<dbReference type="InterPro" id="IPR055406">
    <property type="entry name" value="HEAT_Maestro"/>
</dbReference>
<organism evidence="8 9">
    <name type="scientific">Elysia crispata</name>
    <name type="common">lettuce slug</name>
    <dbReference type="NCBI Taxonomy" id="231223"/>
    <lineage>
        <taxon>Eukaryota</taxon>
        <taxon>Metazoa</taxon>
        <taxon>Spiralia</taxon>
        <taxon>Lophotrochozoa</taxon>
        <taxon>Mollusca</taxon>
        <taxon>Gastropoda</taxon>
        <taxon>Heterobranchia</taxon>
        <taxon>Euthyneura</taxon>
        <taxon>Panpulmonata</taxon>
        <taxon>Sacoglossa</taxon>
        <taxon>Placobranchoidea</taxon>
        <taxon>Plakobranchidae</taxon>
        <taxon>Elysia</taxon>
    </lineage>
</organism>
<feature type="domain" description="MROH2B-like HEAT-repeats" evidence="5">
    <location>
        <begin position="308"/>
        <end position="979"/>
    </location>
</feature>
<feature type="region of interest" description="Disordered" evidence="3">
    <location>
        <begin position="1308"/>
        <end position="1335"/>
    </location>
</feature>
<feature type="compositionally biased region" description="Basic and acidic residues" evidence="3">
    <location>
        <begin position="1309"/>
        <end position="1324"/>
    </location>
</feature>
<dbReference type="InterPro" id="IPR021133">
    <property type="entry name" value="HEAT_type_2"/>
</dbReference>
<dbReference type="InterPro" id="IPR048465">
    <property type="entry name" value="Maestro-like_HEAT"/>
</dbReference>
<comment type="caution">
    <text evidence="8">The sequence shown here is derived from an EMBL/GenBank/DDBJ whole genome shotgun (WGS) entry which is preliminary data.</text>
</comment>
<evidence type="ECO:0000313" key="9">
    <source>
        <dbReference type="Proteomes" id="UP001283361"/>
    </source>
</evidence>
<evidence type="ECO:0000313" key="8">
    <source>
        <dbReference type="EMBL" id="KAK3709776.1"/>
    </source>
</evidence>
<keyword evidence="9" id="KW-1185">Reference proteome</keyword>
<dbReference type="PANTHER" id="PTHR23120:SF0">
    <property type="entry name" value="MAESTRO HEAT-LIKE REPEAT FAMILY MEMBER 1"/>
    <property type="match status" value="1"/>
</dbReference>